<proteinExistence type="inferred from homology"/>
<dbReference type="KEGG" id="hdi:HDIA_3473"/>
<dbReference type="AlphaFoldDB" id="A0A2C9D9K8"/>
<sequence length="258" mass="28844">MQAAQMQSIAFENIEVLLGRLPALDSASIWQKLVGERRGGYCLELNALYSEALTALGFRVRPLLGRVRMGAETGGPRTHLALIVRLDGVEWLTDCGFGGPGPLTPLRLDITEPQICKAGSYRLRHDQITGETVLQRRERDNWFPLYGFDRSWVSPADFEAANVICTRSPSSPFHRNLMMSIATKTGRISLFNARRTEIDGDRETVRQLASLDELAWSLSEDFGLDVDRLRIKLVWAHLENGQTASPVQRRALLGNEPA</sequence>
<dbReference type="PANTHER" id="PTHR11786">
    <property type="entry name" value="N-HYDROXYARYLAMINE O-ACETYLTRANSFERASE"/>
    <property type="match status" value="1"/>
</dbReference>
<dbReference type="Pfam" id="PF00797">
    <property type="entry name" value="Acetyltransf_2"/>
    <property type="match status" value="1"/>
</dbReference>
<keyword evidence="3" id="KW-1185">Reference proteome</keyword>
<dbReference type="InterPro" id="IPR038765">
    <property type="entry name" value="Papain-like_cys_pep_sf"/>
</dbReference>
<reference evidence="3" key="1">
    <citation type="submission" date="2017-09" db="EMBL/GenBank/DDBJ databases">
        <title>Genome sequence of Nannocystis excedens DSM 71.</title>
        <authorList>
            <person name="Blom J."/>
        </authorList>
    </citation>
    <scope>NUCLEOTIDE SEQUENCE [LARGE SCALE GENOMIC DNA]</scope>
    <source>
        <strain evidence="3">type strain: E19</strain>
    </source>
</reference>
<dbReference type="EC" id="2.3.1.118" evidence="2"/>
<dbReference type="Gene3D" id="3.30.2140.10">
    <property type="entry name" value="Arylamine N-acetyltransferase"/>
    <property type="match status" value="1"/>
</dbReference>
<protein>
    <submittedName>
        <fullName evidence="2">N-hydroxyarylamine O-acetyltransferase</fullName>
        <ecNumber evidence="2">2.3.1.118</ecNumber>
    </submittedName>
</protein>
<dbReference type="SUPFAM" id="SSF54001">
    <property type="entry name" value="Cysteine proteinases"/>
    <property type="match status" value="1"/>
</dbReference>
<evidence type="ECO:0000313" key="3">
    <source>
        <dbReference type="Proteomes" id="UP000223606"/>
    </source>
</evidence>
<organism evidence="2 3">
    <name type="scientific">Hartmannibacter diazotrophicus</name>
    <dbReference type="NCBI Taxonomy" id="1482074"/>
    <lineage>
        <taxon>Bacteria</taxon>
        <taxon>Pseudomonadati</taxon>
        <taxon>Pseudomonadota</taxon>
        <taxon>Alphaproteobacteria</taxon>
        <taxon>Hyphomicrobiales</taxon>
        <taxon>Pleomorphomonadaceae</taxon>
        <taxon>Hartmannibacter</taxon>
    </lineage>
</organism>
<comment type="similarity">
    <text evidence="1">Belongs to the arylamine N-acetyltransferase family.</text>
</comment>
<keyword evidence="2" id="KW-0012">Acyltransferase</keyword>
<keyword evidence="2" id="KW-0808">Transferase</keyword>
<dbReference type="Gene3D" id="2.40.128.150">
    <property type="entry name" value="Cysteine proteinases"/>
    <property type="match status" value="1"/>
</dbReference>
<dbReference type="PANTHER" id="PTHR11786:SF0">
    <property type="entry name" value="ARYLAMINE N-ACETYLTRANSFERASE 4-RELATED"/>
    <property type="match status" value="1"/>
</dbReference>
<gene>
    <name evidence="2" type="primary">nhoA</name>
    <name evidence="2" type="ORF">HDIA_3473</name>
</gene>
<name>A0A2C9D9K8_9HYPH</name>
<accession>A0A2C9D9K8</accession>
<dbReference type="EMBL" id="LT960614">
    <property type="protein sequence ID" value="SON57014.1"/>
    <property type="molecule type" value="Genomic_DNA"/>
</dbReference>
<evidence type="ECO:0000256" key="1">
    <source>
        <dbReference type="ARBA" id="ARBA00006547"/>
    </source>
</evidence>
<dbReference type="InterPro" id="IPR001447">
    <property type="entry name" value="Arylamine_N-AcTrfase"/>
</dbReference>
<dbReference type="Proteomes" id="UP000223606">
    <property type="component" value="Chromosome 1"/>
</dbReference>
<dbReference type="GO" id="GO:0046990">
    <property type="term" value="F:N-hydroxyarylamine O-acetyltransferase activity"/>
    <property type="evidence" value="ECO:0007669"/>
    <property type="project" value="UniProtKB-EC"/>
</dbReference>
<evidence type="ECO:0000313" key="2">
    <source>
        <dbReference type="EMBL" id="SON57014.1"/>
    </source>
</evidence>